<name>A0A369ANA7_9BURK</name>
<dbReference type="Pfam" id="PF03772">
    <property type="entry name" value="Competence"/>
    <property type="match status" value="1"/>
</dbReference>
<keyword evidence="4 7" id="KW-1133">Transmembrane helix</keyword>
<feature type="transmembrane region" description="Helical" evidence="7">
    <location>
        <begin position="403"/>
        <end position="428"/>
    </location>
</feature>
<organism evidence="9 10">
    <name type="scientific">Extensimonas vulgaris</name>
    <dbReference type="NCBI Taxonomy" id="1031594"/>
    <lineage>
        <taxon>Bacteria</taxon>
        <taxon>Pseudomonadati</taxon>
        <taxon>Pseudomonadota</taxon>
        <taxon>Betaproteobacteria</taxon>
        <taxon>Burkholderiales</taxon>
        <taxon>Comamonadaceae</taxon>
        <taxon>Extensimonas</taxon>
    </lineage>
</organism>
<dbReference type="InterPro" id="IPR052159">
    <property type="entry name" value="Competence_DNA_uptake"/>
</dbReference>
<dbReference type="PANTHER" id="PTHR30619:SF1">
    <property type="entry name" value="RECOMBINATION PROTEIN 2"/>
    <property type="match status" value="1"/>
</dbReference>
<evidence type="ECO:0000313" key="9">
    <source>
        <dbReference type="EMBL" id="RCX09667.1"/>
    </source>
</evidence>
<keyword evidence="2" id="KW-1003">Cell membrane</keyword>
<dbReference type="InterPro" id="IPR001279">
    <property type="entry name" value="Metallo-B-lactamas"/>
</dbReference>
<dbReference type="GO" id="GO:0005886">
    <property type="term" value="C:plasma membrane"/>
    <property type="evidence" value="ECO:0007669"/>
    <property type="project" value="UniProtKB-SubCell"/>
</dbReference>
<dbReference type="NCBIfam" id="TIGR00361">
    <property type="entry name" value="ComEC_Rec2"/>
    <property type="match status" value="1"/>
</dbReference>
<feature type="transmembrane region" description="Helical" evidence="7">
    <location>
        <begin position="492"/>
        <end position="514"/>
    </location>
</feature>
<feature type="transmembrane region" description="Helical" evidence="7">
    <location>
        <begin position="46"/>
        <end position="65"/>
    </location>
</feature>
<dbReference type="EMBL" id="QPJU01000004">
    <property type="protein sequence ID" value="RCX09667.1"/>
    <property type="molecule type" value="Genomic_DNA"/>
</dbReference>
<dbReference type="InterPro" id="IPR025405">
    <property type="entry name" value="DUF4131"/>
</dbReference>
<accession>A0A369ANA7</accession>
<keyword evidence="5 7" id="KW-0472">Membrane</keyword>
<dbReference type="OrthoDB" id="9761531at2"/>
<feature type="transmembrane region" description="Helical" evidence="7">
    <location>
        <begin position="461"/>
        <end position="485"/>
    </location>
</feature>
<gene>
    <name evidence="9" type="ORF">DFR45_10427</name>
</gene>
<feature type="transmembrane region" description="Helical" evidence="7">
    <location>
        <begin position="377"/>
        <end position="396"/>
    </location>
</feature>
<evidence type="ECO:0000256" key="3">
    <source>
        <dbReference type="ARBA" id="ARBA00022692"/>
    </source>
</evidence>
<dbReference type="Gene3D" id="3.60.15.10">
    <property type="entry name" value="Ribonuclease Z/Hydroxyacylglutathione hydrolase-like"/>
    <property type="match status" value="1"/>
</dbReference>
<reference evidence="9 10" key="1">
    <citation type="submission" date="2018-07" db="EMBL/GenBank/DDBJ databases">
        <title>Genomic Encyclopedia of Type Strains, Phase IV (KMG-IV): sequencing the most valuable type-strain genomes for metagenomic binning, comparative biology and taxonomic classification.</title>
        <authorList>
            <person name="Goeker M."/>
        </authorList>
    </citation>
    <scope>NUCLEOTIDE SEQUENCE [LARGE SCALE GENOMIC DNA]</scope>
    <source>
        <strain evidence="9 10">DSM 100911</strain>
    </source>
</reference>
<keyword evidence="3 7" id="KW-0812">Transmembrane</keyword>
<feature type="transmembrane region" description="Helical" evidence="7">
    <location>
        <begin position="318"/>
        <end position="337"/>
    </location>
</feature>
<evidence type="ECO:0000256" key="4">
    <source>
        <dbReference type="ARBA" id="ARBA00022989"/>
    </source>
</evidence>
<evidence type="ECO:0000256" key="6">
    <source>
        <dbReference type="SAM" id="MobiDB-lite"/>
    </source>
</evidence>
<dbReference type="GO" id="GO:0030420">
    <property type="term" value="P:establishment of competence for transformation"/>
    <property type="evidence" value="ECO:0007669"/>
    <property type="project" value="InterPro"/>
</dbReference>
<dbReference type="InterPro" id="IPR004797">
    <property type="entry name" value="Competence_ComEC/Rec2"/>
</dbReference>
<feature type="domain" description="Metallo-beta-lactamase" evidence="8">
    <location>
        <begin position="597"/>
        <end position="806"/>
    </location>
</feature>
<proteinExistence type="predicted"/>
<dbReference type="Pfam" id="PF00753">
    <property type="entry name" value="Lactamase_B"/>
    <property type="match status" value="1"/>
</dbReference>
<evidence type="ECO:0000256" key="2">
    <source>
        <dbReference type="ARBA" id="ARBA00022475"/>
    </source>
</evidence>
<protein>
    <submittedName>
        <fullName evidence="9">Competence protein ComEC</fullName>
    </submittedName>
</protein>
<dbReference type="NCBIfam" id="TIGR00360">
    <property type="entry name" value="ComEC_N-term"/>
    <property type="match status" value="1"/>
</dbReference>
<dbReference type="RefSeq" id="WP_114483057.1">
    <property type="nucleotide sequence ID" value="NZ_QPJU01000004.1"/>
</dbReference>
<evidence type="ECO:0000256" key="7">
    <source>
        <dbReference type="SAM" id="Phobius"/>
    </source>
</evidence>
<feature type="transmembrane region" description="Helical" evidence="7">
    <location>
        <begin position="349"/>
        <end position="371"/>
    </location>
</feature>
<feature type="transmembrane region" description="Helical" evidence="7">
    <location>
        <begin position="85"/>
        <end position="106"/>
    </location>
</feature>
<comment type="subcellular location">
    <subcellularLocation>
        <location evidence="1">Cell membrane</location>
        <topology evidence="1">Multi-pass membrane protein</topology>
    </subcellularLocation>
</comment>
<dbReference type="AlphaFoldDB" id="A0A369ANA7"/>
<dbReference type="SUPFAM" id="SSF56281">
    <property type="entry name" value="Metallo-hydrolase/oxidoreductase"/>
    <property type="match status" value="1"/>
</dbReference>
<dbReference type="SMART" id="SM00849">
    <property type="entry name" value="Lactamase_B"/>
    <property type="match status" value="1"/>
</dbReference>
<dbReference type="InterPro" id="IPR035681">
    <property type="entry name" value="ComA-like_MBL"/>
</dbReference>
<dbReference type="CDD" id="cd07731">
    <property type="entry name" value="ComA-like_MBL-fold"/>
    <property type="match status" value="1"/>
</dbReference>
<dbReference type="InterPro" id="IPR004477">
    <property type="entry name" value="ComEC_N"/>
</dbReference>
<feature type="transmembrane region" description="Helical" evidence="7">
    <location>
        <begin position="534"/>
        <end position="555"/>
    </location>
</feature>
<feature type="region of interest" description="Disordered" evidence="6">
    <location>
        <begin position="861"/>
        <end position="884"/>
    </location>
</feature>
<evidence type="ECO:0000256" key="5">
    <source>
        <dbReference type="ARBA" id="ARBA00023136"/>
    </source>
</evidence>
<evidence type="ECO:0000259" key="8">
    <source>
        <dbReference type="SMART" id="SM00849"/>
    </source>
</evidence>
<evidence type="ECO:0000256" key="1">
    <source>
        <dbReference type="ARBA" id="ARBA00004651"/>
    </source>
</evidence>
<keyword evidence="10" id="KW-1185">Reference proteome</keyword>
<dbReference type="Proteomes" id="UP000252174">
    <property type="component" value="Unassembled WGS sequence"/>
</dbReference>
<dbReference type="InterPro" id="IPR036866">
    <property type="entry name" value="RibonucZ/Hydroxyglut_hydro"/>
</dbReference>
<sequence length="884" mass="94102">MPPPAVDSFLAEDPERAFWRLPALLLGVLAGSALQLQQAALWDWRAYAGLLLWALACGALGAWLVRRSWRARSARALRWLRRGAWWLALVVGALGAFAGVGLRAAAYQDDALSPALEGRDLRVTGVVAAMPQVSDVGLRLRFAVESAELAGRAVALPPLLELSWWGASLFESPEGSQGEDADPTAVSARATPSIAAGERWAMTVRLKAPHGARNPYGFDSELWFWEQGVQATGYVRTGRRDVPPQRLARTWLYPIEQARQAVRDAIFARLLPADAGAAQESPLAARAAGVVAALVTGDQRAIERADWDIFRATGVAHLMSISGLHITMFAWLAARLVRWAWGRSARLCLAVPAQSAALVAGVLLAAAYALFSGWGVPAQRTVTMLATLALLRLAGLRWPWPQVWLLACAAVVLVDPWALLQAGFWLSFVAVGVLFASDVGAADAGAKGVRGHFYALLREQWVVTLALTPLSLVLFGQIALVGLLANLLAIPWVTLLVTPLALAGVFCAPLWQLAAWTLQPLLALLQWLAAWPQAVWFLPQAPLWAGVAAVGAGALLATRWPWAVRALALPLLLPVLCWQPARPAPGQFELLAADVGQGSAVLVRTATHNLLYDAGPRYGRAGVASDAGQRVLVPLLRALGERLDMLMLSHRDADHIGGAAAVLAQQPKAALTGSILNESALLALRPARPCLAGQRWLWDGVAFEVLHPQAQEVAAAERAKHSNATSCVLRISAAAGGDGAPGASGASAAALLVGDIEFAQEQALLARGAPLAADWLLAAHHGSKSSSGAAFLDAVQPRTVMVQAGYRNRYGHPAPEVLARYAERHIRVVESTRCGAATWASAAPDEVQCERTQRQHYWAHVPPPSRTHDGAIDGTGGSAAVMAR</sequence>
<evidence type="ECO:0000313" key="10">
    <source>
        <dbReference type="Proteomes" id="UP000252174"/>
    </source>
</evidence>
<dbReference type="PANTHER" id="PTHR30619">
    <property type="entry name" value="DNA INTERNALIZATION/COMPETENCE PROTEIN COMEC/REC2"/>
    <property type="match status" value="1"/>
</dbReference>
<dbReference type="Pfam" id="PF13567">
    <property type="entry name" value="DUF4131"/>
    <property type="match status" value="1"/>
</dbReference>
<comment type="caution">
    <text evidence="9">The sequence shown here is derived from an EMBL/GenBank/DDBJ whole genome shotgun (WGS) entry which is preliminary data.</text>
</comment>